<dbReference type="AlphaFoldDB" id="A0AA38VBW1"/>
<dbReference type="Proteomes" id="UP001174694">
    <property type="component" value="Unassembled WGS sequence"/>
</dbReference>
<accession>A0AA38VBW1</accession>
<comment type="caution">
    <text evidence="1">The sequence shown here is derived from an EMBL/GenBank/DDBJ whole genome shotgun (WGS) entry which is preliminary data.</text>
</comment>
<sequence length="236" mass="26511">MSDSKVKLMALSESLMKAPKLSETQQNTFDKNIALFTEDTTTQSIATRSRHKSAKLILEVVLEQLGADVFFLCAIGLTMTVLSKQTTSEFVEELEPLQSQLKTSSVLHDLRQKYEDILSKYTIGQKAADRSRVDTAPAEQRPVKRHRAEEVEVEDTASEASEDVFEFAKEGLEESLEGKVYALEAMDAIRMLSNSKIAASSLTLTMPFSKKVLPFVIFKLPRQMALKNLTEREQIM</sequence>
<reference evidence="1" key="1">
    <citation type="submission" date="2022-07" db="EMBL/GenBank/DDBJ databases">
        <title>Fungi with potential for degradation of polypropylene.</title>
        <authorList>
            <person name="Gostincar C."/>
        </authorList>
    </citation>
    <scope>NUCLEOTIDE SEQUENCE</scope>
    <source>
        <strain evidence="1">EXF-13308</strain>
    </source>
</reference>
<keyword evidence="2" id="KW-1185">Reference proteome</keyword>
<dbReference type="EMBL" id="JANBVO010000047">
    <property type="protein sequence ID" value="KAJ9133888.1"/>
    <property type="molecule type" value="Genomic_DNA"/>
</dbReference>
<gene>
    <name evidence="1" type="ORF">NKR23_g10451</name>
</gene>
<evidence type="ECO:0000313" key="1">
    <source>
        <dbReference type="EMBL" id="KAJ9133888.1"/>
    </source>
</evidence>
<name>A0AA38VBW1_9PEZI</name>
<proteinExistence type="predicted"/>
<organism evidence="1 2">
    <name type="scientific">Pleurostoma richardsiae</name>
    <dbReference type="NCBI Taxonomy" id="41990"/>
    <lineage>
        <taxon>Eukaryota</taxon>
        <taxon>Fungi</taxon>
        <taxon>Dikarya</taxon>
        <taxon>Ascomycota</taxon>
        <taxon>Pezizomycotina</taxon>
        <taxon>Sordariomycetes</taxon>
        <taxon>Sordariomycetidae</taxon>
        <taxon>Calosphaeriales</taxon>
        <taxon>Pleurostomataceae</taxon>
        <taxon>Pleurostoma</taxon>
    </lineage>
</organism>
<protein>
    <submittedName>
        <fullName evidence="1">Uncharacterized protein</fullName>
    </submittedName>
</protein>
<evidence type="ECO:0000313" key="2">
    <source>
        <dbReference type="Proteomes" id="UP001174694"/>
    </source>
</evidence>